<evidence type="ECO:0008006" key="4">
    <source>
        <dbReference type="Google" id="ProtNLM"/>
    </source>
</evidence>
<keyword evidence="1" id="KW-0472">Membrane</keyword>
<dbReference type="EMBL" id="JACHJU010000001">
    <property type="protein sequence ID" value="MBB4939417.1"/>
    <property type="molecule type" value="Genomic_DNA"/>
</dbReference>
<accession>A0A7W7W9H6</accession>
<dbReference type="RefSeq" id="WP_184755410.1">
    <property type="nucleotide sequence ID" value="NZ_BAABEK010000095.1"/>
</dbReference>
<evidence type="ECO:0000313" key="2">
    <source>
        <dbReference type="EMBL" id="MBB4939417.1"/>
    </source>
</evidence>
<keyword evidence="1" id="KW-1133">Transmembrane helix</keyword>
<evidence type="ECO:0000256" key="1">
    <source>
        <dbReference type="SAM" id="Phobius"/>
    </source>
</evidence>
<organism evidence="2 3">
    <name type="scientific">Streptosporangium album</name>
    <dbReference type="NCBI Taxonomy" id="47479"/>
    <lineage>
        <taxon>Bacteria</taxon>
        <taxon>Bacillati</taxon>
        <taxon>Actinomycetota</taxon>
        <taxon>Actinomycetes</taxon>
        <taxon>Streptosporangiales</taxon>
        <taxon>Streptosporangiaceae</taxon>
        <taxon>Streptosporangium</taxon>
    </lineage>
</organism>
<name>A0A7W7W9H6_9ACTN</name>
<dbReference type="Proteomes" id="UP000534286">
    <property type="component" value="Unassembled WGS sequence"/>
</dbReference>
<proteinExistence type="predicted"/>
<sequence>MHPSRPRTTTAAGSLTQATVVVLLAALGFLGVGTGPAAATDGEVSWAVTTASNDFGYGRQNYSYALDPGGQLQDGLVVVNHGTTPLHLAVYAADGFTTKQGRLDLVAKDAKSTGVGAWVHTDRSDVTVPPGKSVEVPFTVALPDNAAPGEYMGGIVTSLTQAGEADGIDGDRRLGIRILLRVGGELKPSMSVEDLRVRYSGTPNPFGKGDATVTYTIHNTGNAILTARQAVSISGPLGRLGVHAGQIDDSPQLLPGDTWKVSVPVHGVAPALRLTGMVALVPLLTDVSGSVAPLANIESTTHAWTIPWALLLFLIVLCGLVVAALASRRRRQTKLRVQEAVEQPLRERED</sequence>
<protein>
    <recommendedName>
        <fullName evidence="4">DUF916 domain-containing protein</fullName>
    </recommendedName>
</protein>
<comment type="caution">
    <text evidence="2">The sequence shown here is derived from an EMBL/GenBank/DDBJ whole genome shotgun (WGS) entry which is preliminary data.</text>
</comment>
<evidence type="ECO:0000313" key="3">
    <source>
        <dbReference type="Proteomes" id="UP000534286"/>
    </source>
</evidence>
<reference evidence="2 3" key="1">
    <citation type="submission" date="2020-08" db="EMBL/GenBank/DDBJ databases">
        <title>Sequencing the genomes of 1000 actinobacteria strains.</title>
        <authorList>
            <person name="Klenk H.-P."/>
        </authorList>
    </citation>
    <scope>NUCLEOTIDE SEQUENCE [LARGE SCALE GENOMIC DNA]</scope>
    <source>
        <strain evidence="2 3">DSM 43023</strain>
    </source>
</reference>
<keyword evidence="3" id="KW-1185">Reference proteome</keyword>
<keyword evidence="1" id="KW-0812">Transmembrane</keyword>
<gene>
    <name evidence="2" type="ORF">FHR32_003722</name>
</gene>
<feature type="transmembrane region" description="Helical" evidence="1">
    <location>
        <begin position="306"/>
        <end position="326"/>
    </location>
</feature>
<dbReference type="AlphaFoldDB" id="A0A7W7W9H6"/>